<dbReference type="AlphaFoldDB" id="A0A0E9U986"/>
<sequence length="35" mass="4234">MCQLLWIRVSGKFLNVKAPDTYWRFADCRITCRQN</sequence>
<evidence type="ECO:0000313" key="1">
    <source>
        <dbReference type="EMBL" id="JAH61725.1"/>
    </source>
</evidence>
<dbReference type="EMBL" id="GBXM01046852">
    <property type="protein sequence ID" value="JAH61725.1"/>
    <property type="molecule type" value="Transcribed_RNA"/>
</dbReference>
<protein>
    <submittedName>
        <fullName evidence="1">Uncharacterized protein</fullName>
    </submittedName>
</protein>
<reference evidence="1" key="1">
    <citation type="submission" date="2014-11" db="EMBL/GenBank/DDBJ databases">
        <authorList>
            <person name="Amaro Gonzalez C."/>
        </authorList>
    </citation>
    <scope>NUCLEOTIDE SEQUENCE</scope>
</reference>
<accession>A0A0E9U986</accession>
<organism evidence="1">
    <name type="scientific">Anguilla anguilla</name>
    <name type="common">European freshwater eel</name>
    <name type="synonym">Muraena anguilla</name>
    <dbReference type="NCBI Taxonomy" id="7936"/>
    <lineage>
        <taxon>Eukaryota</taxon>
        <taxon>Metazoa</taxon>
        <taxon>Chordata</taxon>
        <taxon>Craniata</taxon>
        <taxon>Vertebrata</taxon>
        <taxon>Euteleostomi</taxon>
        <taxon>Actinopterygii</taxon>
        <taxon>Neopterygii</taxon>
        <taxon>Teleostei</taxon>
        <taxon>Anguilliformes</taxon>
        <taxon>Anguillidae</taxon>
        <taxon>Anguilla</taxon>
    </lineage>
</organism>
<proteinExistence type="predicted"/>
<reference evidence="1" key="2">
    <citation type="journal article" date="2015" name="Fish Shellfish Immunol.">
        <title>Early steps in the European eel (Anguilla anguilla)-Vibrio vulnificus interaction in the gills: Role of the RtxA13 toxin.</title>
        <authorList>
            <person name="Callol A."/>
            <person name="Pajuelo D."/>
            <person name="Ebbesson L."/>
            <person name="Teles M."/>
            <person name="MacKenzie S."/>
            <person name="Amaro C."/>
        </authorList>
    </citation>
    <scope>NUCLEOTIDE SEQUENCE</scope>
</reference>
<name>A0A0E9U986_ANGAN</name>